<accession>A0A1W2EXP0</accession>
<gene>
    <name evidence="1" type="ORF">SAMN06297251_1421</name>
</gene>
<name>A0A1W2EXP0_9HYPH</name>
<protein>
    <submittedName>
        <fullName evidence="1">Uncharacterized protein</fullName>
    </submittedName>
</protein>
<keyword evidence="2" id="KW-1185">Reference proteome</keyword>
<dbReference type="AlphaFoldDB" id="A0A1W2EXP0"/>
<organism evidence="1 2">
    <name type="scientific">Fulvimarina manganoxydans</name>
    <dbReference type="NCBI Taxonomy" id="937218"/>
    <lineage>
        <taxon>Bacteria</taxon>
        <taxon>Pseudomonadati</taxon>
        <taxon>Pseudomonadota</taxon>
        <taxon>Alphaproteobacteria</taxon>
        <taxon>Hyphomicrobiales</taxon>
        <taxon>Aurantimonadaceae</taxon>
        <taxon>Fulvimarina</taxon>
    </lineage>
</organism>
<proteinExistence type="predicted"/>
<evidence type="ECO:0000313" key="2">
    <source>
        <dbReference type="Proteomes" id="UP000192656"/>
    </source>
</evidence>
<evidence type="ECO:0000313" key="1">
    <source>
        <dbReference type="EMBL" id="SMD14465.1"/>
    </source>
</evidence>
<reference evidence="1 2" key="1">
    <citation type="submission" date="2017-04" db="EMBL/GenBank/DDBJ databases">
        <authorList>
            <person name="Afonso C.L."/>
            <person name="Miller P.J."/>
            <person name="Scott M.A."/>
            <person name="Spackman E."/>
            <person name="Goraichik I."/>
            <person name="Dimitrov K.M."/>
            <person name="Suarez D.L."/>
            <person name="Swayne D.E."/>
        </authorList>
    </citation>
    <scope>NUCLEOTIDE SEQUENCE [LARGE SCALE GENOMIC DNA]</scope>
    <source>
        <strain evidence="1 2">CGMCC 1.10972</strain>
    </source>
</reference>
<dbReference type="EMBL" id="FWXR01000042">
    <property type="protein sequence ID" value="SMD14465.1"/>
    <property type="molecule type" value="Genomic_DNA"/>
</dbReference>
<dbReference type="Proteomes" id="UP000192656">
    <property type="component" value="Unassembled WGS sequence"/>
</dbReference>
<sequence length="127" mass="13598">MHRTVEDEAGGGEARGRRSVIRIAADAHEHADAGEHFGDAEGLGDVIVCAGVQRLDLSALGLADGKYEDRHLRPLPDPADHFLAVDVRQAEVEDDKIRRLRGALGNAVLAAHRLDDGKAMGFEGDAQ</sequence>